<name>A0AAU3GMD4_9ACTN</name>
<dbReference type="EMBL" id="CP109535">
    <property type="protein sequence ID" value="WTY99942.1"/>
    <property type="molecule type" value="Genomic_DNA"/>
</dbReference>
<reference evidence="1" key="1">
    <citation type="submission" date="2022-10" db="EMBL/GenBank/DDBJ databases">
        <title>The complete genomes of actinobacterial strains from the NBC collection.</title>
        <authorList>
            <person name="Joergensen T.S."/>
            <person name="Alvarez Arevalo M."/>
            <person name="Sterndorff E.B."/>
            <person name="Faurdal D."/>
            <person name="Vuksanovic O."/>
            <person name="Mourched A.-S."/>
            <person name="Charusanti P."/>
            <person name="Shaw S."/>
            <person name="Blin K."/>
            <person name="Weber T."/>
        </authorList>
    </citation>
    <scope>NUCLEOTIDE SEQUENCE</scope>
    <source>
        <strain evidence="1">NBC_01401</strain>
    </source>
</reference>
<accession>A0AAU3GMD4</accession>
<evidence type="ECO:0000313" key="1">
    <source>
        <dbReference type="EMBL" id="WTY93433.1"/>
    </source>
</evidence>
<evidence type="ECO:0000313" key="2">
    <source>
        <dbReference type="EMBL" id="WTY99942.1"/>
    </source>
</evidence>
<dbReference type="AlphaFoldDB" id="A0AAU3GMD4"/>
<dbReference type="EMBL" id="CP109535">
    <property type="protein sequence ID" value="WTY93433.1"/>
    <property type="molecule type" value="Genomic_DNA"/>
</dbReference>
<organism evidence="1">
    <name type="scientific">Streptomyces sp. NBC_01401</name>
    <dbReference type="NCBI Taxonomy" id="2903854"/>
    <lineage>
        <taxon>Bacteria</taxon>
        <taxon>Bacillati</taxon>
        <taxon>Actinomycetota</taxon>
        <taxon>Actinomycetes</taxon>
        <taxon>Kitasatosporales</taxon>
        <taxon>Streptomycetaceae</taxon>
        <taxon>Streptomyces</taxon>
    </lineage>
</organism>
<protein>
    <submittedName>
        <fullName evidence="1">Uncharacterized protein</fullName>
    </submittedName>
</protein>
<sequence length="91" mass="9607">MFVIASAYPVMSRSSVVNVSASRQCGIWLALARSGFSFCAWKQPTSRHQSQSAWEVTAICANGFRPGPAASQAPTSAPKLPIVLGGFVHGL</sequence>
<gene>
    <name evidence="1" type="ORF">OG626_00325</name>
    <name evidence="2" type="ORF">OG626_36080</name>
</gene>
<proteinExistence type="predicted"/>